<keyword evidence="1" id="KW-1133">Transmembrane helix</keyword>
<evidence type="ECO:0000313" key="3">
    <source>
        <dbReference type="EMBL" id="AMO20751.1"/>
    </source>
</evidence>
<dbReference type="RefSeq" id="WP_014166106.1">
    <property type="nucleotide sequence ID" value="NZ_CP010992.1"/>
</dbReference>
<feature type="chain" id="PRO_5042561522" description="Signal peptidase" evidence="2">
    <location>
        <begin position="24"/>
        <end position="72"/>
    </location>
</feature>
<evidence type="ECO:0000313" key="4">
    <source>
        <dbReference type="Proteomes" id="UP000304840"/>
    </source>
</evidence>
<feature type="signal peptide" evidence="2">
    <location>
        <begin position="1"/>
        <end position="23"/>
    </location>
</feature>
<reference evidence="3 4" key="2">
    <citation type="submission" date="2019-05" db="EMBL/GenBank/DDBJ databases">
        <authorList>
            <person name="Ravantti J.J."/>
        </authorList>
    </citation>
    <scope>NUCLEOTIDE SEQUENCE [LARGE SCALE GENOMIC DNA]</scope>
    <source>
        <strain evidence="3 4">B185</strain>
    </source>
</reference>
<dbReference type="AlphaFoldDB" id="A0AAI8CIC5"/>
<name>A0AAI8CIC5_9FLAO</name>
<gene>
    <name evidence="3" type="ORF">UN65_10765</name>
</gene>
<evidence type="ECO:0000256" key="1">
    <source>
        <dbReference type="SAM" id="Phobius"/>
    </source>
</evidence>
<evidence type="ECO:0000256" key="2">
    <source>
        <dbReference type="SAM" id="SignalP"/>
    </source>
</evidence>
<reference evidence="4" key="1">
    <citation type="submission" date="2016-03" db="EMBL/GenBank/DDBJ databases">
        <title>Flavobacterium columnare strain B185, complete genome.</title>
        <authorList>
            <person name="Sundberg L.-R."/>
            <person name="Papponen P."/>
            <person name="Laanto E."/>
        </authorList>
    </citation>
    <scope>NUCLEOTIDE SEQUENCE [LARGE SCALE GENOMIC DNA]</scope>
    <source>
        <strain evidence="4">B185</strain>
    </source>
</reference>
<dbReference type="Proteomes" id="UP000304840">
    <property type="component" value="Chromosome"/>
</dbReference>
<keyword evidence="1" id="KW-0812">Transmembrane</keyword>
<accession>A0AAI8CIC5</accession>
<evidence type="ECO:0008006" key="5">
    <source>
        <dbReference type="Google" id="ProtNLM"/>
    </source>
</evidence>
<proteinExistence type="predicted"/>
<keyword evidence="1" id="KW-0472">Membrane</keyword>
<feature type="transmembrane region" description="Helical" evidence="1">
    <location>
        <begin position="47"/>
        <end position="63"/>
    </location>
</feature>
<sequence>MKKKNNHTIHLLIMALVNTFSFAATIPEPPPPLKRAVPPGLPIDEHLLVFIILTILLSFYFFRKSIKKAPKV</sequence>
<protein>
    <recommendedName>
        <fullName evidence="5">Signal peptidase</fullName>
    </recommendedName>
</protein>
<organism evidence="3 4">
    <name type="scientific">Flavobacterium columnare</name>
    <dbReference type="NCBI Taxonomy" id="996"/>
    <lineage>
        <taxon>Bacteria</taxon>
        <taxon>Pseudomonadati</taxon>
        <taxon>Bacteroidota</taxon>
        <taxon>Flavobacteriia</taxon>
        <taxon>Flavobacteriales</taxon>
        <taxon>Flavobacteriaceae</taxon>
        <taxon>Flavobacterium</taxon>
    </lineage>
</organism>
<keyword evidence="2" id="KW-0732">Signal</keyword>
<dbReference type="EMBL" id="CP010992">
    <property type="protein sequence ID" value="AMO20751.1"/>
    <property type="molecule type" value="Genomic_DNA"/>
</dbReference>